<dbReference type="InterPro" id="IPR044624">
    <property type="entry name" value="Mbb1-like"/>
</dbReference>
<dbReference type="VEuPathDB" id="AmoebaDB:FDP41_000778"/>
<dbReference type="SMART" id="SM00028">
    <property type="entry name" value="TPR"/>
    <property type="match status" value="5"/>
</dbReference>
<reference evidence="3 4" key="1">
    <citation type="journal article" date="2019" name="Sci. Rep.">
        <title>Nanopore sequencing improves the draft genome of the human pathogenic amoeba Naegleria fowleri.</title>
        <authorList>
            <person name="Liechti N."/>
            <person name="Schurch N."/>
            <person name="Bruggmann R."/>
            <person name="Wittwer M."/>
        </authorList>
    </citation>
    <scope>NUCLEOTIDE SEQUENCE [LARGE SCALE GENOMIC DNA]</scope>
    <source>
        <strain evidence="3 4">ATCC 30894</strain>
    </source>
</reference>
<dbReference type="PANTHER" id="PTHR44917">
    <property type="entry name" value="PROTEIN HIGH CHLOROPHYLL FLUORESCENT 107"/>
    <property type="match status" value="1"/>
</dbReference>
<dbReference type="GeneID" id="68107996"/>
<dbReference type="GO" id="GO:0006397">
    <property type="term" value="P:mRNA processing"/>
    <property type="evidence" value="ECO:0007669"/>
    <property type="project" value="InterPro"/>
</dbReference>
<evidence type="ECO:0000256" key="2">
    <source>
        <dbReference type="SAM" id="MobiDB-lite"/>
    </source>
</evidence>
<gene>
    <name evidence="3" type="ORF">FDP41_000778</name>
</gene>
<dbReference type="InterPro" id="IPR019734">
    <property type="entry name" value="TPR_rpt"/>
</dbReference>
<feature type="compositionally biased region" description="Low complexity" evidence="2">
    <location>
        <begin position="61"/>
        <end position="87"/>
    </location>
</feature>
<organism evidence="3 4">
    <name type="scientific">Naegleria fowleri</name>
    <name type="common">Brain eating amoeba</name>
    <dbReference type="NCBI Taxonomy" id="5763"/>
    <lineage>
        <taxon>Eukaryota</taxon>
        <taxon>Discoba</taxon>
        <taxon>Heterolobosea</taxon>
        <taxon>Tetramitia</taxon>
        <taxon>Eutetramitia</taxon>
        <taxon>Vahlkampfiidae</taxon>
        <taxon>Naegleria</taxon>
    </lineage>
</organism>
<proteinExistence type="predicted"/>
<evidence type="ECO:0000256" key="1">
    <source>
        <dbReference type="PROSITE-ProRule" id="PRU00339"/>
    </source>
</evidence>
<keyword evidence="4" id="KW-1185">Reference proteome</keyword>
<dbReference type="EMBL" id="VFQX01000002">
    <property type="protein sequence ID" value="KAF0984879.1"/>
    <property type="molecule type" value="Genomic_DNA"/>
</dbReference>
<dbReference type="OMA" id="SERMCGN"/>
<dbReference type="RefSeq" id="XP_044569592.1">
    <property type="nucleotide sequence ID" value="XM_044711561.1"/>
</dbReference>
<dbReference type="VEuPathDB" id="AmoebaDB:NfTy_031830"/>
<dbReference type="AlphaFoldDB" id="A0A6A5CHW0"/>
<comment type="caution">
    <text evidence="3">The sequence shown here is derived from an EMBL/GenBank/DDBJ whole genome shotgun (WGS) entry which is preliminary data.</text>
</comment>
<dbReference type="Gene3D" id="1.25.40.10">
    <property type="entry name" value="Tetratricopeptide repeat domain"/>
    <property type="match status" value="2"/>
</dbReference>
<accession>A0A6A5CHW0</accession>
<evidence type="ECO:0000313" key="4">
    <source>
        <dbReference type="Proteomes" id="UP000444721"/>
    </source>
</evidence>
<dbReference type="OrthoDB" id="1926212at2759"/>
<dbReference type="InterPro" id="IPR011990">
    <property type="entry name" value="TPR-like_helical_dom_sf"/>
</dbReference>
<dbReference type="PROSITE" id="PS50005">
    <property type="entry name" value="TPR"/>
    <property type="match status" value="2"/>
</dbReference>
<dbReference type="GO" id="GO:0003729">
    <property type="term" value="F:mRNA binding"/>
    <property type="evidence" value="ECO:0007669"/>
    <property type="project" value="InterPro"/>
</dbReference>
<dbReference type="Proteomes" id="UP000444721">
    <property type="component" value="Unassembled WGS sequence"/>
</dbReference>
<dbReference type="PANTHER" id="PTHR44917:SF1">
    <property type="entry name" value="PROTEIN HIGH CHLOROPHYLL FLUORESCENT 107"/>
    <property type="match status" value="1"/>
</dbReference>
<dbReference type="VEuPathDB" id="AmoebaDB:NF0108450"/>
<keyword evidence="1" id="KW-0802">TPR repeat</keyword>
<dbReference type="Pfam" id="PF14559">
    <property type="entry name" value="TPR_19"/>
    <property type="match status" value="1"/>
</dbReference>
<evidence type="ECO:0000313" key="3">
    <source>
        <dbReference type="EMBL" id="KAF0984879.1"/>
    </source>
</evidence>
<sequence length="618" mass="71173">MLSHSTRRHLLFGFIPKGKSSQYLRWNNFNIASNHHHLIQYVPQVFGFHSSIFALKKDKPSPSSSTNKTPKAPTTAPTSSSTSEEPSAEFGEFELGEAKKEVIEAVFRLFSKHGDVSSAQLYLRTWYNEIIPREKKLKLQRTNYDELIDCLLFGYYGQSCKPSGEEQILSHQLLTKSSNIFKELFLKDIQDSDLRENALVQCPKGENSLLQEIRGRMKKLVQSEMGEKVLSEKFGISDRTDLLQRLERCDFVTSVCLAMMYYHDEKMRDFSKSESFLLRALTYKPDDERCLLMLASLSEFTGNVKNAEQAYLLLSRYNPDDPDVLGDIAVFYRNIMRDLMKSKNYFNMALKLKPNHVNNLRNYAMYLFEEELNVEEALQLLEQAIGIVPNDYMTMSSYGVVLMVDAMNKPSSQSNTIFKKARDVLKRSVQLNPFQSCNIIMNYAISERMCGNKIDARKAFDVAVKAFEENESETPNESHVELFNNYGSFLFEEALYEDAKEKFHKALTLKTDAPEIHTNLALTYIKLNNLDQAEKHFRKATKNVADLDEKEVAAAKHGLFNYAKFAWEQTKDMDKAKTLFAQMITICDKDGGERNEDNSEYYKEYKEFMRASPLGNKK</sequence>
<feature type="repeat" description="TPR" evidence="1">
    <location>
        <begin position="480"/>
        <end position="513"/>
    </location>
</feature>
<dbReference type="GO" id="GO:0003727">
    <property type="term" value="F:single-stranded RNA binding"/>
    <property type="evidence" value="ECO:0007669"/>
    <property type="project" value="TreeGrafter"/>
</dbReference>
<dbReference type="GO" id="GO:0006417">
    <property type="term" value="P:regulation of translation"/>
    <property type="evidence" value="ECO:0007669"/>
    <property type="project" value="TreeGrafter"/>
</dbReference>
<protein>
    <submittedName>
        <fullName evidence="3">Uncharacterized protein</fullName>
    </submittedName>
</protein>
<feature type="repeat" description="TPR" evidence="1">
    <location>
        <begin position="514"/>
        <end position="547"/>
    </location>
</feature>
<name>A0A6A5CHW0_NAEFO</name>
<dbReference type="SUPFAM" id="SSF48452">
    <property type="entry name" value="TPR-like"/>
    <property type="match status" value="1"/>
</dbReference>
<feature type="region of interest" description="Disordered" evidence="2">
    <location>
        <begin position="58"/>
        <end position="87"/>
    </location>
</feature>